<keyword evidence="2" id="KW-0732">Signal</keyword>
<name>A0A0Q9YAB9_9BACI</name>
<dbReference type="Proteomes" id="UP000053881">
    <property type="component" value="Unassembled WGS sequence"/>
</dbReference>
<dbReference type="EMBL" id="LGPB01000068">
    <property type="protein sequence ID" value="KRG14068.1"/>
    <property type="molecule type" value="Genomic_DNA"/>
</dbReference>
<sequence length="118" mass="13628">MKKITLLALLLLVLVGCSQQGSTDKKGTASEKEKVSAVDEDSEKEVVKETAKKEEEREIEKLLPDLSQYETVKLEKKEENFEIEIQYPSFGYEPVDKLLADEMQFQFESSVKRLRKRL</sequence>
<dbReference type="PROSITE" id="PS51257">
    <property type="entry name" value="PROKAR_LIPOPROTEIN"/>
    <property type="match status" value="1"/>
</dbReference>
<protein>
    <recommendedName>
        <fullName evidence="5">Lipoprotein</fullName>
    </recommendedName>
</protein>
<feature type="signal peptide" evidence="2">
    <location>
        <begin position="1"/>
        <end position="20"/>
    </location>
</feature>
<feature type="compositionally biased region" description="Basic and acidic residues" evidence="1">
    <location>
        <begin position="23"/>
        <end position="37"/>
    </location>
</feature>
<gene>
    <name evidence="3" type="ORF">ACA29_07060</name>
</gene>
<evidence type="ECO:0000256" key="2">
    <source>
        <dbReference type="SAM" id="SignalP"/>
    </source>
</evidence>
<evidence type="ECO:0000256" key="1">
    <source>
        <dbReference type="SAM" id="MobiDB-lite"/>
    </source>
</evidence>
<evidence type="ECO:0008006" key="5">
    <source>
        <dbReference type="Google" id="ProtNLM"/>
    </source>
</evidence>
<accession>A0A0Q9YAB9</accession>
<dbReference type="AlphaFoldDB" id="A0A0Q9YAB9"/>
<comment type="caution">
    <text evidence="3">The sequence shown here is derived from an EMBL/GenBank/DDBJ whole genome shotgun (WGS) entry which is preliminary data.</text>
</comment>
<feature type="region of interest" description="Disordered" evidence="1">
    <location>
        <begin position="20"/>
        <end position="52"/>
    </location>
</feature>
<dbReference type="PATRIC" id="fig|217031.4.peg.2353"/>
<organism evidence="3 4">
    <name type="scientific">Lederbergia galactosidilytica</name>
    <dbReference type="NCBI Taxonomy" id="217031"/>
    <lineage>
        <taxon>Bacteria</taxon>
        <taxon>Bacillati</taxon>
        <taxon>Bacillota</taxon>
        <taxon>Bacilli</taxon>
        <taxon>Bacillales</taxon>
        <taxon>Bacillaceae</taxon>
        <taxon>Lederbergia</taxon>
    </lineage>
</organism>
<evidence type="ECO:0000313" key="3">
    <source>
        <dbReference type="EMBL" id="KRG14068.1"/>
    </source>
</evidence>
<proteinExistence type="predicted"/>
<evidence type="ECO:0000313" key="4">
    <source>
        <dbReference type="Proteomes" id="UP000053881"/>
    </source>
</evidence>
<reference evidence="3 4" key="1">
    <citation type="submission" date="2015-06" db="EMBL/GenBank/DDBJ databases">
        <title>Genome sequencing project of Bacillus galactosidilyticus PL133.</title>
        <authorList>
            <person name="Gaiero J."/>
            <person name="Nicol R."/>
            <person name="Habash M."/>
        </authorList>
    </citation>
    <scope>NUCLEOTIDE SEQUENCE [LARGE SCALE GENOMIC DNA]</scope>
    <source>
        <strain evidence="3 4">PL133</strain>
    </source>
</reference>
<feature type="chain" id="PRO_5038487963" description="Lipoprotein" evidence="2">
    <location>
        <begin position="21"/>
        <end position="118"/>
    </location>
</feature>